<dbReference type="InterPro" id="IPR013919">
    <property type="entry name" value="Pex16"/>
</dbReference>
<dbReference type="Proteomes" id="UP001209540">
    <property type="component" value="Unassembled WGS sequence"/>
</dbReference>
<dbReference type="AlphaFoldDB" id="A0AAD5K0Q9"/>
<gene>
    <name evidence="3" type="ORF">BDA99DRAFT_525095</name>
</gene>
<evidence type="ECO:0000313" key="4">
    <source>
        <dbReference type="Proteomes" id="UP001209540"/>
    </source>
</evidence>
<keyword evidence="4" id="KW-1185">Reference proteome</keyword>
<evidence type="ECO:0000256" key="2">
    <source>
        <dbReference type="RuleBase" id="RU365003"/>
    </source>
</evidence>
<comment type="subcellular location">
    <subcellularLocation>
        <location evidence="2">Peroxisome membrane</location>
    </subcellularLocation>
</comment>
<dbReference type="Pfam" id="PF08610">
    <property type="entry name" value="Pex16"/>
    <property type="match status" value="2"/>
</dbReference>
<name>A0AAD5K0Q9_9FUNG</name>
<dbReference type="GO" id="GO:0005778">
    <property type="term" value="C:peroxisomal membrane"/>
    <property type="evidence" value="ECO:0007669"/>
    <property type="project" value="UniProtKB-SubCell"/>
</dbReference>
<dbReference type="EMBL" id="JAIXMP010000038">
    <property type="protein sequence ID" value="KAI9248592.1"/>
    <property type="molecule type" value="Genomic_DNA"/>
</dbReference>
<dbReference type="GO" id="GO:0007031">
    <property type="term" value="P:peroxisome organization"/>
    <property type="evidence" value="ECO:0007669"/>
    <property type="project" value="UniProtKB-KW"/>
</dbReference>
<keyword evidence="2" id="KW-0962">Peroxisome biogenesis</keyword>
<comment type="similarity">
    <text evidence="1 2">Belongs to the peroxin-16 family.</text>
</comment>
<protein>
    <recommendedName>
        <fullName evidence="2">Peroxisomal membrane protein PEX16</fullName>
    </recommendedName>
</protein>
<evidence type="ECO:0000256" key="1">
    <source>
        <dbReference type="ARBA" id="ARBA00009505"/>
    </source>
</evidence>
<dbReference type="PANTHER" id="PTHR13299">
    <property type="entry name" value="PEROXISOMAL MEMBRANE PROTEIN PEX16"/>
    <property type="match status" value="1"/>
</dbReference>
<accession>A0AAD5K0Q9</accession>
<sequence length="309" mass="35914">MFKRLSLDTHSRIELIEDAVRAVALVLPGRFEDAELCAQSLMSAVNILCLRHTHCLVRQQDELLTGFNAQIEQQYLKHKLSNIAALTLSVVSYTEVVFEMLVHKSKESVNQRWRWIAGLEGVKVILRLILFYATRKKMVIHPTHFARGDEDDKINLATLDTRIGIPASSTLSGSLPRLGWAHVAELLWIFRPLIYVGLMWKRSKKKNAKEGEENDSWKPWIISLGIDLVARLAREMQPMTPLEREESRRRDYLLLFYLFRQPFYDFFTRPVVDMFCDATEHRPLISVFAAALSDYRPFWEQYYFCTSGS</sequence>
<keyword evidence="2" id="KW-0576">Peroxisome</keyword>
<organism evidence="3 4">
    <name type="scientific">Phascolomyces articulosus</name>
    <dbReference type="NCBI Taxonomy" id="60185"/>
    <lineage>
        <taxon>Eukaryota</taxon>
        <taxon>Fungi</taxon>
        <taxon>Fungi incertae sedis</taxon>
        <taxon>Mucoromycota</taxon>
        <taxon>Mucoromycotina</taxon>
        <taxon>Mucoromycetes</taxon>
        <taxon>Mucorales</taxon>
        <taxon>Lichtheimiaceae</taxon>
        <taxon>Phascolomyces</taxon>
    </lineage>
</organism>
<reference evidence="3" key="1">
    <citation type="journal article" date="2022" name="IScience">
        <title>Evolution of zygomycete secretomes and the origins of terrestrial fungal ecologies.</title>
        <authorList>
            <person name="Chang Y."/>
            <person name="Wang Y."/>
            <person name="Mondo S."/>
            <person name="Ahrendt S."/>
            <person name="Andreopoulos W."/>
            <person name="Barry K."/>
            <person name="Beard J."/>
            <person name="Benny G.L."/>
            <person name="Blankenship S."/>
            <person name="Bonito G."/>
            <person name="Cuomo C."/>
            <person name="Desiro A."/>
            <person name="Gervers K.A."/>
            <person name="Hundley H."/>
            <person name="Kuo A."/>
            <person name="LaButti K."/>
            <person name="Lang B.F."/>
            <person name="Lipzen A."/>
            <person name="O'Donnell K."/>
            <person name="Pangilinan J."/>
            <person name="Reynolds N."/>
            <person name="Sandor L."/>
            <person name="Smith M.E."/>
            <person name="Tsang A."/>
            <person name="Grigoriev I.V."/>
            <person name="Stajich J.E."/>
            <person name="Spatafora J.W."/>
        </authorList>
    </citation>
    <scope>NUCLEOTIDE SEQUENCE</scope>
    <source>
        <strain evidence="3">RSA 2281</strain>
    </source>
</reference>
<dbReference type="PANTHER" id="PTHR13299:SF0">
    <property type="entry name" value="PEROXISOMAL MEMBRANE PROTEIN PEX16"/>
    <property type="match status" value="1"/>
</dbReference>
<comment type="caution">
    <text evidence="3">The sequence shown here is derived from an EMBL/GenBank/DDBJ whole genome shotgun (WGS) entry which is preliminary data.</text>
</comment>
<reference evidence="3" key="2">
    <citation type="submission" date="2023-02" db="EMBL/GenBank/DDBJ databases">
        <authorList>
            <consortium name="DOE Joint Genome Institute"/>
            <person name="Mondo S.J."/>
            <person name="Chang Y."/>
            <person name="Wang Y."/>
            <person name="Ahrendt S."/>
            <person name="Andreopoulos W."/>
            <person name="Barry K."/>
            <person name="Beard J."/>
            <person name="Benny G.L."/>
            <person name="Blankenship S."/>
            <person name="Bonito G."/>
            <person name="Cuomo C."/>
            <person name="Desiro A."/>
            <person name="Gervers K.A."/>
            <person name="Hundley H."/>
            <person name="Kuo A."/>
            <person name="LaButti K."/>
            <person name="Lang B.F."/>
            <person name="Lipzen A."/>
            <person name="O'Donnell K."/>
            <person name="Pangilinan J."/>
            <person name="Reynolds N."/>
            <person name="Sandor L."/>
            <person name="Smith M.W."/>
            <person name="Tsang A."/>
            <person name="Grigoriev I.V."/>
            <person name="Stajich J.E."/>
            <person name="Spatafora J.W."/>
        </authorList>
    </citation>
    <scope>NUCLEOTIDE SEQUENCE</scope>
    <source>
        <strain evidence="3">RSA 2281</strain>
    </source>
</reference>
<evidence type="ECO:0000313" key="3">
    <source>
        <dbReference type="EMBL" id="KAI9248592.1"/>
    </source>
</evidence>
<proteinExistence type="inferred from homology"/>